<feature type="transmembrane region" description="Helical" evidence="1">
    <location>
        <begin position="121"/>
        <end position="143"/>
    </location>
</feature>
<dbReference type="EMBL" id="RSCJ01000001">
    <property type="protein sequence ID" value="RUR86733.1"/>
    <property type="molecule type" value="Genomic_DNA"/>
</dbReference>
<dbReference type="STRING" id="211165.GCA_000317285_05085"/>
<feature type="transmembrane region" description="Helical" evidence="1">
    <location>
        <begin position="155"/>
        <end position="175"/>
    </location>
</feature>
<dbReference type="Proteomes" id="UP000268857">
    <property type="component" value="Unassembled WGS sequence"/>
</dbReference>
<keyword evidence="3" id="KW-1185">Reference proteome</keyword>
<keyword evidence="1" id="KW-0812">Transmembrane</keyword>
<feature type="transmembrane region" description="Helical" evidence="1">
    <location>
        <begin position="45"/>
        <end position="66"/>
    </location>
</feature>
<evidence type="ECO:0000256" key="1">
    <source>
        <dbReference type="SAM" id="Phobius"/>
    </source>
</evidence>
<dbReference type="RefSeq" id="WP_016874350.1">
    <property type="nucleotide sequence ID" value="NZ_AJLN01000116.1"/>
</dbReference>
<protein>
    <recommendedName>
        <fullName evidence="4">DUF2834 domain-containing protein</fullName>
    </recommendedName>
</protein>
<dbReference type="PANTHER" id="PTHR36009:SF3">
    <property type="entry name" value="TRANSMEMBRANE PROTEIN"/>
    <property type="match status" value="1"/>
</dbReference>
<organism evidence="2 3">
    <name type="scientific">Chlorogloeopsis fritschii PCC 6912</name>
    <dbReference type="NCBI Taxonomy" id="211165"/>
    <lineage>
        <taxon>Bacteria</taxon>
        <taxon>Bacillati</taxon>
        <taxon>Cyanobacteriota</taxon>
        <taxon>Cyanophyceae</taxon>
        <taxon>Nostocales</taxon>
        <taxon>Chlorogloeopsidaceae</taxon>
        <taxon>Chlorogloeopsis</taxon>
    </lineage>
</organism>
<evidence type="ECO:0008006" key="4">
    <source>
        <dbReference type="Google" id="ProtNLM"/>
    </source>
</evidence>
<feature type="transmembrane region" description="Helical" evidence="1">
    <location>
        <begin position="78"/>
        <end position="98"/>
    </location>
</feature>
<dbReference type="PANTHER" id="PTHR36009">
    <property type="match status" value="1"/>
</dbReference>
<gene>
    <name evidence="2" type="ORF">PCC6912_01760</name>
</gene>
<reference evidence="2 3" key="1">
    <citation type="journal article" date="2019" name="Genome Biol. Evol.">
        <title>Day and night: Metabolic profiles and evolutionary relationships of six axenic non-marine cyanobacteria.</title>
        <authorList>
            <person name="Will S.E."/>
            <person name="Henke P."/>
            <person name="Boedeker C."/>
            <person name="Huang S."/>
            <person name="Brinkmann H."/>
            <person name="Rohde M."/>
            <person name="Jarek M."/>
            <person name="Friedl T."/>
            <person name="Seufert S."/>
            <person name="Schumacher M."/>
            <person name="Overmann J."/>
            <person name="Neumann-Schaal M."/>
            <person name="Petersen J."/>
        </authorList>
    </citation>
    <scope>NUCLEOTIDE SEQUENCE [LARGE SCALE GENOMIC DNA]</scope>
    <source>
        <strain evidence="2 3">PCC 6912</strain>
    </source>
</reference>
<evidence type="ECO:0000313" key="3">
    <source>
        <dbReference type="Proteomes" id="UP000268857"/>
    </source>
</evidence>
<proteinExistence type="predicted"/>
<evidence type="ECO:0000313" key="2">
    <source>
        <dbReference type="EMBL" id="RUR86733.1"/>
    </source>
</evidence>
<keyword evidence="1" id="KW-1133">Transmembrane helix</keyword>
<keyword evidence="1" id="KW-0472">Membrane</keyword>
<dbReference type="AlphaFoldDB" id="A0A433NRA2"/>
<name>A0A433NRA2_CHLFR</name>
<accession>A0A433NRA2</accession>
<comment type="caution">
    <text evidence="2">The sequence shown here is derived from an EMBL/GenBank/DDBJ whole genome shotgun (WGS) entry which is preliminary data.</text>
</comment>
<feature type="transmembrane region" description="Helical" evidence="1">
    <location>
        <begin position="187"/>
        <end position="206"/>
    </location>
</feature>
<dbReference type="OrthoDB" id="482433at2"/>
<sequence>MTRKIALWSLWAGFIAYVLWLAPPFNLEATVTLLKNIFTLNWTEVNPVILSLFSLIGIWLFIYSALLFFDGRMQQTPFWPFALATVGAGVIGLLPYLASREPNQEFSGQKDAFLQLLDSRFFGVIQTLTTIGLFAYAVIFGDWAGYWQQFLGDRFINGMSLAFCLFCLLFPTVLGDDMARRGLNNPQMFWAVALLPLFGPLVYLCLRPPLPEPSIHLKQARDAY</sequence>